<organism evidence="2 3">
    <name type="scientific">Streptococcus oralis subsp. oralis</name>
    <dbReference type="NCBI Taxonomy" id="1891914"/>
    <lineage>
        <taxon>Bacteria</taxon>
        <taxon>Bacillati</taxon>
        <taxon>Bacillota</taxon>
        <taxon>Bacilli</taxon>
        <taxon>Lactobacillales</taxon>
        <taxon>Streptococcaceae</taxon>
        <taxon>Streptococcus</taxon>
    </lineage>
</organism>
<dbReference type="Proteomes" id="UP000510746">
    <property type="component" value="Chromosome"/>
</dbReference>
<dbReference type="InterPro" id="IPR003959">
    <property type="entry name" value="ATPase_AAA_core"/>
</dbReference>
<keyword evidence="2" id="KW-0067">ATP-binding</keyword>
<dbReference type="GO" id="GO:0005524">
    <property type="term" value="F:ATP binding"/>
    <property type="evidence" value="ECO:0007669"/>
    <property type="project" value="UniProtKB-KW"/>
</dbReference>
<dbReference type="EMBL" id="CP054135">
    <property type="protein sequence ID" value="QLL96546.1"/>
    <property type="molecule type" value="Genomic_DNA"/>
</dbReference>
<evidence type="ECO:0000313" key="3">
    <source>
        <dbReference type="Proteomes" id="UP000510746"/>
    </source>
</evidence>
<feature type="domain" description="ATPase AAA-type core" evidence="1">
    <location>
        <begin position="267"/>
        <end position="406"/>
    </location>
</feature>
<evidence type="ECO:0000313" key="2">
    <source>
        <dbReference type="EMBL" id="QLL96546.1"/>
    </source>
</evidence>
<dbReference type="Pfam" id="PF13304">
    <property type="entry name" value="AAA_21"/>
    <property type="match status" value="1"/>
</dbReference>
<dbReference type="AlphaFoldDB" id="A0A7H9FD78"/>
<sequence>MIDFFEKYPFIRKTWKKDFPLTDKDFSSLGDGIYYAFDHWNDYGYRTLYALTAKIEGEIYDFGSLKISFIPYQHEKEIDLQSILVQDEGYNLISLGDKEYYEFLNNFLSSPEKDEYFKKMGDIAYDLNRLDESIKHDSIYHPIEDYYLLKHSFLRSVSLSEIRNQLHRLSMGGKYIDEYQISIVDKNGNNVLEFSKNPHSLEYFPDTLYAIVGNNGAGKTYFIKNLIDLYIKKNSDLFNNITSNINQFESIVLISYSPFDTGIIKKDSENYKFIGIDFNKTTSLEDYITKEIKILFTEATTPKNESRTKKIIDKFSFDPLFIRILPLIEERNLSEEIINELSSGQKIVLLSLLNLIIKVFEKTLVIIDEPELFLHPPLLKAYIRAVEEIVEEGNGVCLLATHSAIVLQEIPNTNIRKLKYDFDRHRGSIVKLSSKTYGESVSFINDTIFGTDLRNTGFYKVLQDKIDEEQISDSFEAALGSEARIILRLSKELKTNEED</sequence>
<accession>A0A7H9FD78</accession>
<dbReference type="RefSeq" id="WP_000564716.1">
    <property type="nucleotide sequence ID" value="NZ_CP054135.1"/>
</dbReference>
<dbReference type="Gene3D" id="3.40.50.300">
    <property type="entry name" value="P-loop containing nucleotide triphosphate hydrolases"/>
    <property type="match status" value="1"/>
</dbReference>
<proteinExistence type="predicted"/>
<dbReference type="SUPFAM" id="SSF52540">
    <property type="entry name" value="P-loop containing nucleoside triphosphate hydrolases"/>
    <property type="match status" value="1"/>
</dbReference>
<protein>
    <submittedName>
        <fullName evidence="2">ATP-binding protein</fullName>
    </submittedName>
</protein>
<gene>
    <name evidence="2" type="ORF">HRJ33_05000</name>
</gene>
<dbReference type="GO" id="GO:0016887">
    <property type="term" value="F:ATP hydrolysis activity"/>
    <property type="evidence" value="ECO:0007669"/>
    <property type="project" value="InterPro"/>
</dbReference>
<name>A0A7H9FD78_STROR</name>
<reference evidence="2 3" key="1">
    <citation type="submission" date="2020-05" db="EMBL/GenBank/DDBJ databases">
        <title>A novel sialic acid binding adhesin present in multiple species contributes to the pathogenesis of Infective endocarditis.</title>
        <authorList>
            <person name="Gaytan M.O."/>
            <person name="Singh A.K."/>
            <person name="Woodiga S.A."/>
            <person name="Patel S.A."/>
            <person name="Ann S.-S."/>
            <person name="Vera Ponce de Leon A."/>
            <person name="McGrath S."/>
            <person name="Miller A."/>
            <person name="Bush J."/>
            <person name="van der Linden M."/>
            <person name="Magrini V."/>
            <person name="Wilson R.K."/>
            <person name="Kitten T."/>
            <person name="King S.J."/>
        </authorList>
    </citation>
    <scope>NUCLEOTIDE SEQUENCE [LARGE SCALE GENOMIC DNA]</scope>
    <source>
        <strain evidence="2 3">ATCC 10557</strain>
    </source>
</reference>
<evidence type="ECO:0000259" key="1">
    <source>
        <dbReference type="Pfam" id="PF13304"/>
    </source>
</evidence>
<keyword evidence="2" id="KW-0547">Nucleotide-binding</keyword>
<dbReference type="InterPro" id="IPR027417">
    <property type="entry name" value="P-loop_NTPase"/>
</dbReference>